<dbReference type="PANTHER" id="PTHR33713:SF6">
    <property type="entry name" value="ANTITOXIN YEFM"/>
    <property type="match status" value="1"/>
</dbReference>
<reference evidence="4" key="1">
    <citation type="journal article" date="2019" name="Int. J. Syst. Evol. Microbiol.">
        <title>The Global Catalogue of Microorganisms (GCM) 10K type strain sequencing project: providing services to taxonomists for standard genome sequencing and annotation.</title>
        <authorList>
            <consortium name="The Broad Institute Genomics Platform"/>
            <consortium name="The Broad Institute Genome Sequencing Center for Infectious Disease"/>
            <person name="Wu L."/>
            <person name="Ma J."/>
        </authorList>
    </citation>
    <scope>NUCLEOTIDE SEQUENCE [LARGE SCALE GENOMIC DNA]</scope>
    <source>
        <strain evidence="4">NBRC 106348</strain>
    </source>
</reference>
<name>A0ABQ6I0C6_9MICO</name>
<sequence>MRTMVTMGIPMRELRDNLSDTVARVAYTHERVTVTKNGKPVAALVSADDLDLLEQIDMDADVRAYLAAKKADDGERISLADLRADLLAGR</sequence>
<gene>
    <name evidence="3" type="ORF">GCM10025864_13720</name>
</gene>
<proteinExistence type="inferred from homology"/>
<evidence type="ECO:0000256" key="2">
    <source>
        <dbReference type="RuleBase" id="RU362080"/>
    </source>
</evidence>
<evidence type="ECO:0000256" key="1">
    <source>
        <dbReference type="ARBA" id="ARBA00009981"/>
    </source>
</evidence>
<evidence type="ECO:0000313" key="4">
    <source>
        <dbReference type="Proteomes" id="UP001157091"/>
    </source>
</evidence>
<dbReference type="InterPro" id="IPR036165">
    <property type="entry name" value="YefM-like_sf"/>
</dbReference>
<evidence type="ECO:0000313" key="3">
    <source>
        <dbReference type="EMBL" id="GMA23613.1"/>
    </source>
</evidence>
<comment type="similarity">
    <text evidence="1 2">Belongs to the phD/YefM antitoxin family.</text>
</comment>
<dbReference type="PANTHER" id="PTHR33713">
    <property type="entry name" value="ANTITOXIN YAFN-RELATED"/>
    <property type="match status" value="1"/>
</dbReference>
<dbReference type="Gene3D" id="3.40.1620.10">
    <property type="entry name" value="YefM-like domain"/>
    <property type="match status" value="1"/>
</dbReference>
<dbReference type="SUPFAM" id="SSF143120">
    <property type="entry name" value="YefM-like"/>
    <property type="match status" value="1"/>
</dbReference>
<dbReference type="EMBL" id="BSUK01000001">
    <property type="protein sequence ID" value="GMA23613.1"/>
    <property type="molecule type" value="Genomic_DNA"/>
</dbReference>
<organism evidence="3 4">
    <name type="scientific">Luteimicrobium album</name>
    <dbReference type="NCBI Taxonomy" id="1054550"/>
    <lineage>
        <taxon>Bacteria</taxon>
        <taxon>Bacillati</taxon>
        <taxon>Actinomycetota</taxon>
        <taxon>Actinomycetes</taxon>
        <taxon>Micrococcales</taxon>
        <taxon>Luteimicrobium</taxon>
    </lineage>
</organism>
<accession>A0ABQ6I0C6</accession>
<keyword evidence="4" id="KW-1185">Reference proteome</keyword>
<dbReference type="Pfam" id="PF02604">
    <property type="entry name" value="PhdYeFM_antitox"/>
    <property type="match status" value="1"/>
</dbReference>
<protein>
    <recommendedName>
        <fullName evidence="2">Antitoxin</fullName>
    </recommendedName>
</protein>
<dbReference type="InterPro" id="IPR051405">
    <property type="entry name" value="phD/YefM_antitoxin"/>
</dbReference>
<comment type="function">
    <text evidence="2">Antitoxin component of a type II toxin-antitoxin (TA) system.</text>
</comment>
<dbReference type="NCBIfam" id="TIGR01552">
    <property type="entry name" value="phd_fam"/>
    <property type="match status" value="1"/>
</dbReference>
<comment type="caution">
    <text evidence="3">The sequence shown here is derived from an EMBL/GenBank/DDBJ whole genome shotgun (WGS) entry which is preliminary data.</text>
</comment>
<dbReference type="InterPro" id="IPR006442">
    <property type="entry name" value="Antitoxin_Phd/YefM"/>
</dbReference>
<dbReference type="Proteomes" id="UP001157091">
    <property type="component" value="Unassembled WGS sequence"/>
</dbReference>